<keyword evidence="3" id="KW-1185">Reference proteome</keyword>
<evidence type="ECO:0000313" key="2">
    <source>
        <dbReference type="EMBL" id="KAJ8346377.1"/>
    </source>
</evidence>
<feature type="region of interest" description="Disordered" evidence="1">
    <location>
        <begin position="30"/>
        <end position="80"/>
    </location>
</feature>
<dbReference type="AlphaFoldDB" id="A0A9Q1EWJ1"/>
<proteinExistence type="predicted"/>
<evidence type="ECO:0000313" key="3">
    <source>
        <dbReference type="Proteomes" id="UP001152622"/>
    </source>
</evidence>
<dbReference type="Proteomes" id="UP001152622">
    <property type="component" value="Chromosome 11"/>
</dbReference>
<gene>
    <name evidence="2" type="ORF">SKAU_G00277780</name>
</gene>
<evidence type="ECO:0000256" key="1">
    <source>
        <dbReference type="SAM" id="MobiDB-lite"/>
    </source>
</evidence>
<name>A0A9Q1EWJ1_SYNKA</name>
<reference evidence="2" key="1">
    <citation type="journal article" date="2023" name="Science">
        <title>Genome structures resolve the early diversification of teleost fishes.</title>
        <authorList>
            <person name="Parey E."/>
            <person name="Louis A."/>
            <person name="Montfort J."/>
            <person name="Bouchez O."/>
            <person name="Roques C."/>
            <person name="Iampietro C."/>
            <person name="Lluch J."/>
            <person name="Castinel A."/>
            <person name="Donnadieu C."/>
            <person name="Desvignes T."/>
            <person name="Floi Bucao C."/>
            <person name="Jouanno E."/>
            <person name="Wen M."/>
            <person name="Mejri S."/>
            <person name="Dirks R."/>
            <person name="Jansen H."/>
            <person name="Henkel C."/>
            <person name="Chen W.J."/>
            <person name="Zahm M."/>
            <person name="Cabau C."/>
            <person name="Klopp C."/>
            <person name="Thompson A.W."/>
            <person name="Robinson-Rechavi M."/>
            <person name="Braasch I."/>
            <person name="Lecointre G."/>
            <person name="Bobe J."/>
            <person name="Postlethwait J.H."/>
            <person name="Berthelot C."/>
            <person name="Roest Crollius H."/>
            <person name="Guiguen Y."/>
        </authorList>
    </citation>
    <scope>NUCLEOTIDE SEQUENCE</scope>
    <source>
        <strain evidence="2">WJC10195</strain>
    </source>
</reference>
<comment type="caution">
    <text evidence="2">The sequence shown here is derived from an EMBL/GenBank/DDBJ whole genome shotgun (WGS) entry which is preliminary data.</text>
</comment>
<sequence length="80" mass="8423">MDRTAPVSALLGTRLETDVGAESLALHCGRPVWRRPPPEPHSGPPSAALRSPRPIPGQETLPERGTGAHSPKPGNYSGPE</sequence>
<dbReference type="EMBL" id="JAINUF010000011">
    <property type="protein sequence ID" value="KAJ8346377.1"/>
    <property type="molecule type" value="Genomic_DNA"/>
</dbReference>
<protein>
    <submittedName>
        <fullName evidence="2">Uncharacterized protein</fullName>
    </submittedName>
</protein>
<organism evidence="2 3">
    <name type="scientific">Synaphobranchus kaupii</name>
    <name type="common">Kaup's arrowtooth eel</name>
    <dbReference type="NCBI Taxonomy" id="118154"/>
    <lineage>
        <taxon>Eukaryota</taxon>
        <taxon>Metazoa</taxon>
        <taxon>Chordata</taxon>
        <taxon>Craniata</taxon>
        <taxon>Vertebrata</taxon>
        <taxon>Euteleostomi</taxon>
        <taxon>Actinopterygii</taxon>
        <taxon>Neopterygii</taxon>
        <taxon>Teleostei</taxon>
        <taxon>Anguilliformes</taxon>
        <taxon>Synaphobranchidae</taxon>
        <taxon>Synaphobranchus</taxon>
    </lineage>
</organism>
<accession>A0A9Q1EWJ1</accession>